<feature type="transmembrane region" description="Helical" evidence="1">
    <location>
        <begin position="202"/>
        <end position="224"/>
    </location>
</feature>
<dbReference type="InterPro" id="IPR050879">
    <property type="entry name" value="Acyltransferase_3"/>
</dbReference>
<protein>
    <submittedName>
        <fullName evidence="4">Acyltransferase</fullName>
    </submittedName>
</protein>
<feature type="transmembrane region" description="Helical" evidence="1">
    <location>
        <begin position="366"/>
        <end position="384"/>
    </location>
</feature>
<feature type="transmembrane region" description="Helical" evidence="1">
    <location>
        <begin position="35"/>
        <end position="57"/>
    </location>
</feature>
<evidence type="ECO:0000313" key="5">
    <source>
        <dbReference type="Proteomes" id="UP001165368"/>
    </source>
</evidence>
<feature type="transmembrane region" description="Helical" evidence="1">
    <location>
        <begin position="302"/>
        <end position="320"/>
    </location>
</feature>
<feature type="transmembrane region" description="Helical" evidence="1">
    <location>
        <begin position="326"/>
        <end position="346"/>
    </location>
</feature>
<dbReference type="Pfam" id="PF19040">
    <property type="entry name" value="SGNH"/>
    <property type="match status" value="1"/>
</dbReference>
<feature type="transmembrane region" description="Helical" evidence="1">
    <location>
        <begin position="173"/>
        <end position="196"/>
    </location>
</feature>
<dbReference type="EMBL" id="JAKLTQ010000003">
    <property type="protein sequence ID" value="MCG2621568.1"/>
    <property type="molecule type" value="Genomic_DNA"/>
</dbReference>
<feature type="domain" description="Acyltransferase 3" evidence="2">
    <location>
        <begin position="12"/>
        <end position="341"/>
    </location>
</feature>
<keyword evidence="1" id="KW-1133">Transmembrane helix</keyword>
<feature type="domain" description="SGNH" evidence="3">
    <location>
        <begin position="452"/>
        <end position="673"/>
    </location>
</feature>
<feature type="transmembrane region" description="Helical" evidence="1">
    <location>
        <begin position="9"/>
        <end position="29"/>
    </location>
</feature>
<dbReference type="PANTHER" id="PTHR23028:SF53">
    <property type="entry name" value="ACYL_TRANSF_3 DOMAIN-CONTAINING PROTEIN"/>
    <property type="match status" value="1"/>
</dbReference>
<evidence type="ECO:0000256" key="1">
    <source>
        <dbReference type="SAM" id="Phobius"/>
    </source>
</evidence>
<evidence type="ECO:0000259" key="3">
    <source>
        <dbReference type="Pfam" id="PF19040"/>
    </source>
</evidence>
<feature type="transmembrane region" description="Helical" evidence="1">
    <location>
        <begin position="260"/>
        <end position="281"/>
    </location>
</feature>
<dbReference type="Proteomes" id="UP001165368">
    <property type="component" value="Unassembled WGS sequence"/>
</dbReference>
<evidence type="ECO:0000259" key="2">
    <source>
        <dbReference type="Pfam" id="PF01757"/>
    </source>
</evidence>
<dbReference type="PANTHER" id="PTHR23028">
    <property type="entry name" value="ACETYLTRANSFERASE"/>
    <property type="match status" value="1"/>
</dbReference>
<dbReference type="GO" id="GO:0016746">
    <property type="term" value="F:acyltransferase activity"/>
    <property type="evidence" value="ECO:0007669"/>
    <property type="project" value="UniProtKB-KW"/>
</dbReference>
<keyword evidence="1" id="KW-0812">Transmembrane</keyword>
<feature type="transmembrane region" description="Helical" evidence="1">
    <location>
        <begin position="150"/>
        <end position="166"/>
    </location>
</feature>
<proteinExistence type="predicted"/>
<dbReference type="RefSeq" id="WP_237818915.1">
    <property type="nucleotide sequence ID" value="NZ_JAKLTQ010000003.1"/>
</dbReference>
<keyword evidence="4" id="KW-0012">Acyltransferase</keyword>
<keyword evidence="1" id="KW-0472">Membrane</keyword>
<comment type="caution">
    <text evidence="4">The sequence shown here is derived from an EMBL/GenBank/DDBJ whole genome shotgun (WGS) entry which is preliminary data.</text>
</comment>
<sequence>MPKNDRRSFLPEIQALRALAVLLVVAYHLEPFRVPGGFIGVDVFFVISGYLITGHMLREVARTGTLSLRDFWAGRVRRILPAALAAIAAVLLATVLLSPITQWPQLGLQALASTFYVQNWVLAANSVDYLAAADTATALQHFWSLAVEEQFYIFWPLLVLLAAVLMRRSKRPLARIVVPLFAVATAASLAFGLWFTASGNPAAYFITPTRIWELGLGGLLAATLTYTERHRLLRSGLAVAGLAAIAASAFLFTGDTPFPGAAALLPVLGTMAVIAAGRTAGTLSLHRLVDLKPVQWTGNISYSLYLWHWPLIVFYKLMAGRDPRPLQSLALLAASFALAALSFYFIETPMRRAGWLRGRAWRPLAAGAAATVLVGSLSFVPAGLHQQVTAERTALAEELLAEQPAKFGAAAMTKRADQTYGADNHVIIPDPGNAAKDRSPLGDCIAGITDAETPECEFGDKDGAYTVALIGDSHAGHWFAALEPVARKQGWRLLTYIHNSCPFSAEKRVLERDSDLKCTEPNRETLKRIIERDDVDAVVTSYYASVNFVNSHTGHRPGAAGFASNWNALTEAGIDVYPIVDTPRPREGAIAPDCVAQHYEDPQACDQPRRKGLDGQDLTREAAKLAPGARVVDLSDAFCGTKVCPMVIGNVLLYADKNHVTETYMQTLVPRLERKLLAAMGRNG</sequence>
<dbReference type="InterPro" id="IPR043968">
    <property type="entry name" value="SGNH"/>
</dbReference>
<keyword evidence="5" id="KW-1185">Reference proteome</keyword>
<feature type="transmembrane region" description="Helical" evidence="1">
    <location>
        <begin position="236"/>
        <end position="254"/>
    </location>
</feature>
<evidence type="ECO:0000313" key="4">
    <source>
        <dbReference type="EMBL" id="MCG2621568.1"/>
    </source>
</evidence>
<accession>A0ABS9L4R2</accession>
<gene>
    <name evidence="4" type="ORF">LVY72_06520</name>
</gene>
<organism evidence="4 5">
    <name type="scientific">Arthrobacter hankyongi</name>
    <dbReference type="NCBI Taxonomy" id="2904801"/>
    <lineage>
        <taxon>Bacteria</taxon>
        <taxon>Bacillati</taxon>
        <taxon>Actinomycetota</taxon>
        <taxon>Actinomycetes</taxon>
        <taxon>Micrococcales</taxon>
        <taxon>Micrococcaceae</taxon>
        <taxon>Arthrobacter</taxon>
    </lineage>
</organism>
<dbReference type="InterPro" id="IPR002656">
    <property type="entry name" value="Acyl_transf_3_dom"/>
</dbReference>
<keyword evidence="4" id="KW-0808">Transferase</keyword>
<name>A0ABS9L4R2_9MICC</name>
<dbReference type="Pfam" id="PF01757">
    <property type="entry name" value="Acyl_transf_3"/>
    <property type="match status" value="1"/>
</dbReference>
<feature type="transmembrane region" description="Helical" evidence="1">
    <location>
        <begin position="78"/>
        <end position="100"/>
    </location>
</feature>
<reference evidence="4" key="1">
    <citation type="submission" date="2022-01" db="EMBL/GenBank/DDBJ databases">
        <authorList>
            <person name="Jo J.-H."/>
            <person name="Im W.-T."/>
        </authorList>
    </citation>
    <scope>NUCLEOTIDE SEQUENCE</scope>
    <source>
        <strain evidence="4">I2-34</strain>
    </source>
</reference>